<dbReference type="Gramene" id="PRQ34489">
    <property type="protein sequence ID" value="PRQ34489"/>
    <property type="gene ID" value="RchiOBHm_Chr5g0069501"/>
</dbReference>
<dbReference type="GO" id="GO:0030970">
    <property type="term" value="P:retrograde protein transport, ER to cytosol"/>
    <property type="evidence" value="ECO:0007669"/>
    <property type="project" value="TreeGrafter"/>
</dbReference>
<dbReference type="EMBL" id="PDCK01000043">
    <property type="protein sequence ID" value="PRQ34489.1"/>
    <property type="molecule type" value="Genomic_DNA"/>
</dbReference>
<evidence type="ECO:0000313" key="2">
    <source>
        <dbReference type="Proteomes" id="UP000238479"/>
    </source>
</evidence>
<sequence length="60" mass="6962">MISSITEISTYKYAVAIKCPTLCKHPLFQAERPVWETINCNVLPKDYKETQVEDEESEIK</sequence>
<organism evidence="1 2">
    <name type="scientific">Rosa chinensis</name>
    <name type="common">China rose</name>
    <dbReference type="NCBI Taxonomy" id="74649"/>
    <lineage>
        <taxon>Eukaryota</taxon>
        <taxon>Viridiplantae</taxon>
        <taxon>Streptophyta</taxon>
        <taxon>Embryophyta</taxon>
        <taxon>Tracheophyta</taxon>
        <taxon>Spermatophyta</taxon>
        <taxon>Magnoliopsida</taxon>
        <taxon>eudicotyledons</taxon>
        <taxon>Gunneridae</taxon>
        <taxon>Pentapetalae</taxon>
        <taxon>rosids</taxon>
        <taxon>fabids</taxon>
        <taxon>Rosales</taxon>
        <taxon>Rosaceae</taxon>
        <taxon>Rosoideae</taxon>
        <taxon>Rosoideae incertae sedis</taxon>
        <taxon>Rosa</taxon>
    </lineage>
</organism>
<keyword evidence="2" id="KW-1185">Reference proteome</keyword>
<proteinExistence type="predicted"/>
<accession>A0A2P6QJY8</accession>
<protein>
    <submittedName>
        <fullName evidence="1">Uncharacterized protein</fullName>
    </submittedName>
</protein>
<dbReference type="AlphaFoldDB" id="A0A2P6QJY8"/>
<dbReference type="Proteomes" id="UP000238479">
    <property type="component" value="Chromosome 5"/>
</dbReference>
<dbReference type="GO" id="GO:0005788">
    <property type="term" value="C:endoplasmic reticulum lumen"/>
    <property type="evidence" value="ECO:0007669"/>
    <property type="project" value="TreeGrafter"/>
</dbReference>
<comment type="caution">
    <text evidence="1">The sequence shown here is derived from an EMBL/GenBank/DDBJ whole genome shotgun (WGS) entry which is preliminary data.</text>
</comment>
<gene>
    <name evidence="1" type="ORF">RchiOBHm_Chr5g0069501</name>
</gene>
<dbReference type="PANTHER" id="PTHR15414:SF0">
    <property type="entry name" value="ENDOPLASMIC RETICULUM LECTIN 1"/>
    <property type="match status" value="1"/>
</dbReference>
<reference evidence="1 2" key="1">
    <citation type="journal article" date="2018" name="Nat. Genet.">
        <title>The Rosa genome provides new insights in the design of modern roses.</title>
        <authorList>
            <person name="Bendahmane M."/>
        </authorList>
    </citation>
    <scope>NUCLEOTIDE SEQUENCE [LARGE SCALE GENOMIC DNA]</scope>
    <source>
        <strain evidence="2">cv. Old Blush</strain>
    </source>
</reference>
<dbReference type="PANTHER" id="PTHR15414">
    <property type="entry name" value="OS-9-RELATED"/>
    <property type="match status" value="1"/>
</dbReference>
<dbReference type="InterPro" id="IPR045149">
    <property type="entry name" value="OS-9-like"/>
</dbReference>
<name>A0A2P6QJY8_ROSCH</name>
<dbReference type="STRING" id="74649.A0A2P6QJY8"/>
<evidence type="ECO:0000313" key="1">
    <source>
        <dbReference type="EMBL" id="PRQ34489.1"/>
    </source>
</evidence>
<dbReference type="GO" id="GO:0030968">
    <property type="term" value="P:endoplasmic reticulum unfolded protein response"/>
    <property type="evidence" value="ECO:0007669"/>
    <property type="project" value="InterPro"/>
</dbReference>